<dbReference type="GO" id="GO:0005634">
    <property type="term" value="C:nucleus"/>
    <property type="evidence" value="ECO:0007669"/>
    <property type="project" value="TreeGrafter"/>
</dbReference>
<evidence type="ECO:0000256" key="1">
    <source>
        <dbReference type="ARBA" id="ARBA00011764"/>
    </source>
</evidence>
<accession>A0AAW1KJ25</accession>
<dbReference type="AlphaFoldDB" id="A0AAW1KJ25"/>
<organism evidence="7 8">
    <name type="scientific">Popillia japonica</name>
    <name type="common">Japanese beetle</name>
    <dbReference type="NCBI Taxonomy" id="7064"/>
    <lineage>
        <taxon>Eukaryota</taxon>
        <taxon>Metazoa</taxon>
        <taxon>Ecdysozoa</taxon>
        <taxon>Arthropoda</taxon>
        <taxon>Hexapoda</taxon>
        <taxon>Insecta</taxon>
        <taxon>Pterygota</taxon>
        <taxon>Neoptera</taxon>
        <taxon>Endopterygota</taxon>
        <taxon>Coleoptera</taxon>
        <taxon>Polyphaga</taxon>
        <taxon>Scarabaeiformia</taxon>
        <taxon>Scarabaeidae</taxon>
        <taxon>Rutelinae</taxon>
        <taxon>Popillia</taxon>
    </lineage>
</organism>
<evidence type="ECO:0000256" key="2">
    <source>
        <dbReference type="ARBA" id="ARBA00016807"/>
    </source>
</evidence>
<gene>
    <name evidence="7" type="ORF">QE152_g22294</name>
</gene>
<evidence type="ECO:0000313" key="8">
    <source>
        <dbReference type="Proteomes" id="UP001458880"/>
    </source>
</evidence>
<dbReference type="PANTHER" id="PTHR23098">
    <property type="entry name" value="AGAP001331-PA-RELATED"/>
    <property type="match status" value="1"/>
</dbReference>
<reference evidence="7 8" key="1">
    <citation type="journal article" date="2024" name="BMC Genomics">
        <title>De novo assembly and annotation of Popillia japonica's genome with initial clues to its potential as an invasive pest.</title>
        <authorList>
            <person name="Cucini C."/>
            <person name="Boschi S."/>
            <person name="Funari R."/>
            <person name="Cardaioli E."/>
            <person name="Iannotti N."/>
            <person name="Marturano G."/>
            <person name="Paoli F."/>
            <person name="Bruttini M."/>
            <person name="Carapelli A."/>
            <person name="Frati F."/>
            <person name="Nardi F."/>
        </authorList>
    </citation>
    <scope>NUCLEOTIDE SEQUENCE [LARGE SCALE GENOMIC DNA]</scope>
    <source>
        <strain evidence="7">DMR45628</strain>
    </source>
</reference>
<keyword evidence="4" id="KW-0804">Transcription</keyword>
<dbReference type="Pfam" id="PF13873">
    <property type="entry name" value="Myb_DNA-bind_5"/>
    <property type="match status" value="1"/>
</dbReference>
<keyword evidence="8" id="KW-1185">Reference proteome</keyword>
<dbReference type="InterPro" id="IPR028002">
    <property type="entry name" value="Myb_DNA-bind_5"/>
</dbReference>
<dbReference type="PANTHER" id="PTHR23098:SF16">
    <property type="entry name" value="REGULATORY PROTEIN ZESTE"/>
    <property type="match status" value="1"/>
</dbReference>
<proteinExistence type="predicted"/>
<name>A0AAW1KJ25_POPJA</name>
<evidence type="ECO:0000259" key="6">
    <source>
        <dbReference type="Pfam" id="PF13873"/>
    </source>
</evidence>
<evidence type="ECO:0000313" key="7">
    <source>
        <dbReference type="EMBL" id="KAK9720028.1"/>
    </source>
</evidence>
<evidence type="ECO:0000256" key="4">
    <source>
        <dbReference type="ARBA" id="ARBA00023163"/>
    </source>
</evidence>
<feature type="domain" description="Myb/SANT-like DNA-binding" evidence="6">
    <location>
        <begin position="8"/>
        <end position="85"/>
    </location>
</feature>
<dbReference type="Proteomes" id="UP001458880">
    <property type="component" value="Unassembled WGS sequence"/>
</dbReference>
<comment type="function">
    <text evidence="5">Involved in transvection phenomena (= synapsis-dependent gene expression), where the synaptic pairing of chromosomes carrying genes with which zeste interacts influences the expression of these genes. Zeste binds to DNA and stimulates transcription from a nearby promoter.</text>
</comment>
<sequence length="163" mass="18742">MNTQKRKRAVNFKLKENRILVDLVLKYQHIIENKQSDCVSWANKKEAWAAIEKEFNVSSGQSFRTAEALHAKYETIKKDIRKKAAAIKKSIFLTGGGQESSPEYLDFEEKLLRIIYMSIEGLSSIGDSHEVNFHKKVETQAQDENICQDVVTMVRILNIYVTC</sequence>
<keyword evidence="3" id="KW-0805">Transcription regulation</keyword>
<comment type="subunit">
    <text evidence="1">Self-associates forming complexes of several hundred monomers.</text>
</comment>
<dbReference type="GO" id="GO:0003677">
    <property type="term" value="F:DNA binding"/>
    <property type="evidence" value="ECO:0007669"/>
    <property type="project" value="UniProtKB-KW"/>
</dbReference>
<protein>
    <recommendedName>
        <fullName evidence="2">Regulatory protein zeste</fullName>
    </recommendedName>
</protein>
<keyword evidence="7" id="KW-0238">DNA-binding</keyword>
<comment type="caution">
    <text evidence="7">The sequence shown here is derived from an EMBL/GenBank/DDBJ whole genome shotgun (WGS) entry which is preliminary data.</text>
</comment>
<evidence type="ECO:0000256" key="5">
    <source>
        <dbReference type="ARBA" id="ARBA00025466"/>
    </source>
</evidence>
<evidence type="ECO:0000256" key="3">
    <source>
        <dbReference type="ARBA" id="ARBA00023015"/>
    </source>
</evidence>
<dbReference type="EMBL" id="JASPKY010000214">
    <property type="protein sequence ID" value="KAK9720028.1"/>
    <property type="molecule type" value="Genomic_DNA"/>
</dbReference>